<comment type="caution">
    <text evidence="1">The sequence shown here is derived from an EMBL/GenBank/DDBJ whole genome shotgun (WGS) entry which is preliminary data.</text>
</comment>
<proteinExistence type="predicted"/>
<dbReference type="EMBL" id="NFKP01000003">
    <property type="protein sequence ID" value="OUP70625.1"/>
    <property type="molecule type" value="Genomic_DNA"/>
</dbReference>
<dbReference type="AlphaFoldDB" id="A0A1Y4N6C0"/>
<organism evidence="1 2">
    <name type="scientific">Anaerotruncus colihominis</name>
    <dbReference type="NCBI Taxonomy" id="169435"/>
    <lineage>
        <taxon>Bacteria</taxon>
        <taxon>Bacillati</taxon>
        <taxon>Bacillota</taxon>
        <taxon>Clostridia</taxon>
        <taxon>Eubacteriales</taxon>
        <taxon>Oscillospiraceae</taxon>
        <taxon>Anaerotruncus</taxon>
    </lineage>
</organism>
<sequence length="316" mass="35790">MALSYWPPDTYVLTGRGFIKIFDTTPCNTVAVTDGFSAWFESPATLARASSRRISDKFIRKTASEQIFGCFPGGNRILMGVGIGESRYQPLFIEVGKATGSQLSRIYNSFNLKFGSESILSPIHRFMIATQADGSVRRRERDGEYVVTFSFAKDRKADRLERICWELEKFGAEYTLDTTDVFRFRVVCPFECHKRFRQWVNLSNKSKIWLRGFLEEVQEWDSHIIDSHAFSYSTNCTDDLDTVQAAAVLCGYRTRVSLQKSSGVYSMLCRSNSQFNGMGLLNSGAKFSHEEWAAIVTSTPYAGIIFRSNHIVFAGM</sequence>
<dbReference type="Proteomes" id="UP000196386">
    <property type="component" value="Unassembled WGS sequence"/>
</dbReference>
<evidence type="ECO:0000313" key="2">
    <source>
        <dbReference type="Proteomes" id="UP000196386"/>
    </source>
</evidence>
<gene>
    <name evidence="1" type="ORF">B5F11_04065</name>
</gene>
<dbReference type="PROSITE" id="PS50817">
    <property type="entry name" value="INTEIN_N_TER"/>
    <property type="match status" value="1"/>
</dbReference>
<name>A0A1Y4N6C0_9FIRM</name>
<dbReference type="GO" id="GO:0016539">
    <property type="term" value="P:intein-mediated protein splicing"/>
    <property type="evidence" value="ECO:0007669"/>
    <property type="project" value="InterPro"/>
</dbReference>
<evidence type="ECO:0000313" key="1">
    <source>
        <dbReference type="EMBL" id="OUP70625.1"/>
    </source>
</evidence>
<reference evidence="2" key="1">
    <citation type="submission" date="2017-04" db="EMBL/GenBank/DDBJ databases">
        <title>Function of individual gut microbiota members based on whole genome sequencing of pure cultures obtained from chicken caecum.</title>
        <authorList>
            <person name="Medvecky M."/>
            <person name="Cejkova D."/>
            <person name="Polansky O."/>
            <person name="Karasova D."/>
            <person name="Kubasova T."/>
            <person name="Cizek A."/>
            <person name="Rychlik I."/>
        </authorList>
    </citation>
    <scope>NUCLEOTIDE SEQUENCE [LARGE SCALE GENOMIC DNA]</scope>
    <source>
        <strain evidence="2">An175</strain>
    </source>
</reference>
<protein>
    <submittedName>
        <fullName evidence="1">Uncharacterized protein</fullName>
    </submittedName>
</protein>
<dbReference type="InterPro" id="IPR006141">
    <property type="entry name" value="Intein_N"/>
</dbReference>
<accession>A0A1Y4N6C0</accession>
<dbReference type="RefSeq" id="WP_087416096.1">
    <property type="nucleotide sequence ID" value="NZ_NFKP01000003.1"/>
</dbReference>